<reference evidence="4" key="1">
    <citation type="journal article" date="2006" name="PLoS Biol.">
        <title>Macronuclear genome sequence of the ciliate Tetrahymena thermophila, a model eukaryote.</title>
        <authorList>
            <person name="Eisen J.A."/>
            <person name="Coyne R.S."/>
            <person name="Wu M."/>
            <person name="Wu D."/>
            <person name="Thiagarajan M."/>
            <person name="Wortman J.R."/>
            <person name="Badger J.H."/>
            <person name="Ren Q."/>
            <person name="Amedeo P."/>
            <person name="Jones K.M."/>
            <person name="Tallon L.J."/>
            <person name="Delcher A.L."/>
            <person name="Salzberg S.L."/>
            <person name="Silva J.C."/>
            <person name="Haas B.J."/>
            <person name="Majoros W.H."/>
            <person name="Farzad M."/>
            <person name="Carlton J.M."/>
            <person name="Smith R.K. Jr."/>
            <person name="Garg J."/>
            <person name="Pearlman R.E."/>
            <person name="Karrer K.M."/>
            <person name="Sun L."/>
            <person name="Manning G."/>
            <person name="Elde N.C."/>
            <person name="Turkewitz A.P."/>
            <person name="Asai D.J."/>
            <person name="Wilkes D.E."/>
            <person name="Wang Y."/>
            <person name="Cai H."/>
            <person name="Collins K."/>
            <person name="Stewart B.A."/>
            <person name="Lee S.R."/>
            <person name="Wilamowska K."/>
            <person name="Weinberg Z."/>
            <person name="Ruzzo W.L."/>
            <person name="Wloga D."/>
            <person name="Gaertig J."/>
            <person name="Frankel J."/>
            <person name="Tsao C.-C."/>
            <person name="Gorovsky M.A."/>
            <person name="Keeling P.J."/>
            <person name="Waller R.F."/>
            <person name="Patron N.J."/>
            <person name="Cherry J.M."/>
            <person name="Stover N.A."/>
            <person name="Krieger C.J."/>
            <person name="del Toro C."/>
            <person name="Ryder H.F."/>
            <person name="Williamson S.C."/>
            <person name="Barbeau R.A."/>
            <person name="Hamilton E.P."/>
            <person name="Orias E."/>
        </authorList>
    </citation>
    <scope>NUCLEOTIDE SEQUENCE [LARGE SCALE GENOMIC DNA]</scope>
    <source>
        <strain evidence="4">SB210</strain>
    </source>
</reference>
<keyword evidence="1" id="KW-0472">Membrane</keyword>
<sequence length="168" mass="18853">MILHTSSKLTIILLVIAYLGVFVLGDDASQTEYCCTTNGVEYQCQAGTTCCSCSECCSSSEFCIPSLGICVQYVLAVISPITLLLFILTCFWNYKTKGQYLRDLRSLKELEEQGNQILKNENTTQKSKLNENIDESTIQRKIRNSSKLSQLEENLLDNNQSNVIQISQ</sequence>
<evidence type="ECO:0000256" key="1">
    <source>
        <dbReference type="SAM" id="Phobius"/>
    </source>
</evidence>
<name>Q235D3_TETTS</name>
<feature type="transmembrane region" description="Helical" evidence="1">
    <location>
        <begin position="73"/>
        <end position="94"/>
    </location>
</feature>
<dbReference type="Proteomes" id="UP000009168">
    <property type="component" value="Unassembled WGS sequence"/>
</dbReference>
<protein>
    <submittedName>
        <fullName evidence="3">Transmembrane protein, putative</fullName>
    </submittedName>
</protein>
<keyword evidence="1 3" id="KW-0812">Transmembrane</keyword>
<accession>Q235D3</accession>
<keyword evidence="1" id="KW-1133">Transmembrane helix</keyword>
<keyword evidence="4" id="KW-1185">Reference proteome</keyword>
<proteinExistence type="predicted"/>
<feature type="chain" id="PRO_5004201470" evidence="2">
    <location>
        <begin position="26"/>
        <end position="168"/>
    </location>
</feature>
<dbReference type="GeneID" id="7843082"/>
<organism evidence="3 4">
    <name type="scientific">Tetrahymena thermophila (strain SB210)</name>
    <dbReference type="NCBI Taxonomy" id="312017"/>
    <lineage>
        <taxon>Eukaryota</taxon>
        <taxon>Sar</taxon>
        <taxon>Alveolata</taxon>
        <taxon>Ciliophora</taxon>
        <taxon>Intramacronucleata</taxon>
        <taxon>Oligohymenophorea</taxon>
        <taxon>Hymenostomatida</taxon>
        <taxon>Tetrahymenina</taxon>
        <taxon>Tetrahymenidae</taxon>
        <taxon>Tetrahymena</taxon>
    </lineage>
</organism>
<feature type="signal peptide" evidence="2">
    <location>
        <begin position="1"/>
        <end position="25"/>
    </location>
</feature>
<dbReference type="AlphaFoldDB" id="Q235D3"/>
<dbReference type="RefSeq" id="XP_001012415.1">
    <property type="nucleotide sequence ID" value="XM_001012415.3"/>
</dbReference>
<dbReference type="InParanoid" id="Q235D3"/>
<dbReference type="HOGENOM" id="CLU_1589725_0_0_1"/>
<evidence type="ECO:0000313" key="3">
    <source>
        <dbReference type="EMBL" id="EAR92170.1"/>
    </source>
</evidence>
<gene>
    <name evidence="3" type="ORF">TTHERM_00803670</name>
</gene>
<keyword evidence="2" id="KW-0732">Signal</keyword>
<dbReference type="EMBL" id="GG662763">
    <property type="protein sequence ID" value="EAR92170.1"/>
    <property type="molecule type" value="Genomic_DNA"/>
</dbReference>
<evidence type="ECO:0000256" key="2">
    <source>
        <dbReference type="SAM" id="SignalP"/>
    </source>
</evidence>
<dbReference type="KEGG" id="tet:TTHERM_00803670"/>
<evidence type="ECO:0000313" key="4">
    <source>
        <dbReference type="Proteomes" id="UP000009168"/>
    </source>
</evidence>